<dbReference type="PROSITE" id="PS50082">
    <property type="entry name" value="WD_REPEATS_2"/>
    <property type="match status" value="10"/>
</dbReference>
<feature type="coiled-coil region" evidence="4">
    <location>
        <begin position="279"/>
        <end position="306"/>
    </location>
</feature>
<dbReference type="InterPro" id="IPR007111">
    <property type="entry name" value="NACHT_NTPase"/>
</dbReference>
<dbReference type="InterPro" id="IPR020472">
    <property type="entry name" value="WD40_PAC1"/>
</dbReference>
<dbReference type="SUPFAM" id="SSF52540">
    <property type="entry name" value="P-loop containing nucleoside triphosphate hydrolases"/>
    <property type="match status" value="1"/>
</dbReference>
<evidence type="ECO:0000313" key="7">
    <source>
        <dbReference type="Proteomes" id="UP000053477"/>
    </source>
</evidence>
<dbReference type="InterPro" id="IPR001680">
    <property type="entry name" value="WD40_rpt"/>
</dbReference>
<dbReference type="CDD" id="cd00200">
    <property type="entry name" value="WD40"/>
    <property type="match status" value="2"/>
</dbReference>
<organism evidence="6 7">
    <name type="scientific">Schizopora paradoxa</name>
    <dbReference type="NCBI Taxonomy" id="27342"/>
    <lineage>
        <taxon>Eukaryota</taxon>
        <taxon>Fungi</taxon>
        <taxon>Dikarya</taxon>
        <taxon>Basidiomycota</taxon>
        <taxon>Agaricomycotina</taxon>
        <taxon>Agaricomycetes</taxon>
        <taxon>Hymenochaetales</taxon>
        <taxon>Schizoporaceae</taxon>
        <taxon>Schizopora</taxon>
    </lineage>
</organism>
<dbReference type="PRINTS" id="PR00320">
    <property type="entry name" value="GPROTEINBRPT"/>
</dbReference>
<dbReference type="OrthoDB" id="163438at2759"/>
<keyword evidence="2" id="KW-0677">Repeat</keyword>
<dbReference type="Gene3D" id="2.130.10.10">
    <property type="entry name" value="YVTN repeat-like/Quinoprotein amine dehydrogenase"/>
    <property type="match status" value="4"/>
</dbReference>
<feature type="repeat" description="WD" evidence="3">
    <location>
        <begin position="1459"/>
        <end position="1494"/>
    </location>
</feature>
<feature type="repeat" description="WD" evidence="3">
    <location>
        <begin position="1411"/>
        <end position="1452"/>
    </location>
</feature>
<dbReference type="InterPro" id="IPR027417">
    <property type="entry name" value="P-loop_NTPase"/>
</dbReference>
<dbReference type="InterPro" id="IPR019775">
    <property type="entry name" value="WD40_repeat_CS"/>
</dbReference>
<feature type="repeat" description="WD" evidence="3">
    <location>
        <begin position="1080"/>
        <end position="1121"/>
    </location>
</feature>
<dbReference type="PANTHER" id="PTHR44129">
    <property type="entry name" value="WD REPEAT-CONTAINING PROTEIN POP1"/>
    <property type="match status" value="1"/>
</dbReference>
<keyword evidence="7" id="KW-1185">Reference proteome</keyword>
<evidence type="ECO:0000256" key="4">
    <source>
        <dbReference type="SAM" id="Coils"/>
    </source>
</evidence>
<sequence>MSSVAVGEHVVIRCIDIVFNDDVKPSGSLVLKVNGKRKSVKKKDSSGRKHCWNADKSDEIFIFPNDTLTVAPQHSRFNLKRRGMIEEYNISGKDIHVFCHRESIASVARPLEYTLIGTDSNLAIKVDLRWLKDAVDEFLTESLCSVDNALQDMPSSETTLTIASKLQSGLDLLGDKVVIVGNLIKAIEKISELHPMVKAAISALLLPYKLLESEHNFIKDFMNLVDDIRFLLVYLADVEHTAKIAAATDSMMKIMSAVIEASRFIHKFTTKSAIAQFGAAQFRTKLDDHREELSTLRRNIDSALIVQSAGDINHITVEVDGMKNRTLEKELRDWLSPVEHDGYLAEGCLPETRVKILEKVEDWLKDTNEVDGKKSPNVLWISGAPGAGKSTIAASIIRKAQHKRAAFLVTRDVPERRDPRNIWRTIAFALAKMHPPFKDNITEVRNSEEPDIIPKNADVRDQFRCLIKEPFEKNAEGSSCVIVIIDALDECRTDDKDWRDLLNTIAAWSKLPSNIKLIVTSRDEKDIRDKLSEVSKPIVLESGESVSKDTSDDIRRFFVESFDGISVPDEAWPGEEAIEQLTKYAAGLFIWARTVVEYVGKRKQFPGPVQKLKGVLGNLGKSNDKTNSKIDRLYGQVVYETLSDQDDEYLEAAKFVLATIVLAKAPLETADVAGFLAIQDSSTAVDPLSFVQSVVEAFSSVISIRMSDKRLQVCHATFAEFILVEGRMRATIQELIITDKKREDQETLESYTIRRSEQGARLAQSCLTVMNNKLTFNIGRIRSSYYLNDDIHDLDTIVEEHIRIHPSLLYSCQYWSEHLIEVDAECGQIMPILLHLLTVFLNTHILHWLEVLSLTKTVHRGAYLLSCAARFADLKASDEDLSQISRDASIFTTTFQKVITDSAPHIYLSALPFAPKRSRMAVIYGPLYANKLSFVTGVEWEWKDLLMVIRGHTGPISCIAYFPDGKWIASGSHDKTIRIWDAYSGEAIAGPSKILVHTDELMSLSISPDGQRIVSACRDGSLWVWDVDSGRCTVASEVKDDKTTSVAYSPDPNRKWIASGSSSGMVNIWDVTNVTLKSSSLKHKGIVNSVAFTPDGTRLVSGSDDGTMIIWETMSGNLKALGRPLKGHTDAVSSVAVSADGKYILSGSIDKSMRLWNCEGMQYGYPMEMHSDPILSVAFSPSSKVLISCSPDGYLSFYRRSDMTVEGLRSRKAKFEEMYGQNVPRSIAFSPHGHCVASGCDDATIQLWVARSYASVSMEIHRPYHTNVFSFAFEDKGGWLLSLKALGERDTYLQIERTPSGDRSEGGAGGGFKHTTFPESCITLARMKSVPGTDKLVSACDDGSIISYNKDDGGYYYEASLMGNFWANSESSSSPRIFTAVDIVPDLNLAAFGFRDGSVSIYRPSDFRYTFPGHSGVVSSVALSPDGSTVASGSDDRKIRLWRIDLTSQSSETGGTIDLADCAQTVLSIKFSPDGKRLAAGCSDGFMSIWDVKTQIRLLYVENFHKAAIHCVSFSPNELVIASGSEDGAIRFRNAESGECLGEIRSAHRGPVNAIEFSPDGKLVASSTAVKSWRVRVWEVDTNQSAGRPLILDRKPPQDLASSLTPVAFEEFELKRVPRKHNVNNESATRITSSFAFFDDTDSPLIGDWSYINEDGWMCNRVKESEGASADQKMFWLPPENRDNFYWPRTRNGGYHYTRAVFDHFKHGVDWVDCRSIRREEAQT</sequence>
<gene>
    <name evidence="6" type="ORF">SCHPADRAFT_899385</name>
</gene>
<dbReference type="InterPro" id="IPR011047">
    <property type="entry name" value="Quinoprotein_ADH-like_sf"/>
</dbReference>
<feature type="repeat" description="WD" evidence="3">
    <location>
        <begin position="1502"/>
        <end position="1543"/>
    </location>
</feature>
<dbReference type="PROSITE" id="PS50294">
    <property type="entry name" value="WD_REPEATS_REGION"/>
    <property type="match status" value="6"/>
</dbReference>
<feature type="repeat" description="WD" evidence="3">
    <location>
        <begin position="1125"/>
        <end position="1157"/>
    </location>
</feature>
<dbReference type="InterPro" id="IPR036322">
    <property type="entry name" value="WD40_repeat_dom_sf"/>
</dbReference>
<dbReference type="InterPro" id="IPR015943">
    <property type="entry name" value="WD40/YVTN_repeat-like_dom_sf"/>
</dbReference>
<protein>
    <submittedName>
        <fullName evidence="6">WD40 repeat-like protein</fullName>
    </submittedName>
</protein>
<dbReference type="InterPro" id="IPR056884">
    <property type="entry name" value="NPHP3-like_N"/>
</dbReference>
<evidence type="ECO:0000256" key="3">
    <source>
        <dbReference type="PROSITE-ProRule" id="PRU00221"/>
    </source>
</evidence>
<feature type="repeat" description="WD" evidence="3">
    <location>
        <begin position="949"/>
        <end position="990"/>
    </location>
</feature>
<proteinExistence type="predicted"/>
<accession>A0A0H2SNX8</accession>
<feature type="repeat" description="WD" evidence="3">
    <location>
        <begin position="1226"/>
        <end position="1248"/>
    </location>
</feature>
<feature type="repeat" description="WD" evidence="3">
    <location>
        <begin position="994"/>
        <end position="1035"/>
    </location>
</feature>
<reference evidence="6 7" key="1">
    <citation type="submission" date="2015-04" db="EMBL/GenBank/DDBJ databases">
        <title>Complete genome sequence of Schizopora paradoxa KUC8140, a cosmopolitan wood degrader in East Asia.</title>
        <authorList>
            <consortium name="DOE Joint Genome Institute"/>
            <person name="Min B."/>
            <person name="Park H."/>
            <person name="Jang Y."/>
            <person name="Kim J.-J."/>
            <person name="Kim K.H."/>
            <person name="Pangilinan J."/>
            <person name="Lipzen A."/>
            <person name="Riley R."/>
            <person name="Grigoriev I.V."/>
            <person name="Spatafora J.W."/>
            <person name="Choi I.-G."/>
        </authorList>
    </citation>
    <scope>NUCLEOTIDE SEQUENCE [LARGE SCALE GENOMIC DNA]</scope>
    <source>
        <strain evidence="6 7">KUC8140</strain>
    </source>
</reference>
<dbReference type="SMART" id="SM00320">
    <property type="entry name" value="WD40"/>
    <property type="match status" value="13"/>
</dbReference>
<dbReference type="Proteomes" id="UP000053477">
    <property type="component" value="Unassembled WGS sequence"/>
</dbReference>
<dbReference type="Gene3D" id="3.40.50.300">
    <property type="entry name" value="P-loop containing nucleotide triphosphate hydrolases"/>
    <property type="match status" value="1"/>
</dbReference>
<evidence type="ECO:0000256" key="2">
    <source>
        <dbReference type="ARBA" id="ARBA00022737"/>
    </source>
</evidence>
<evidence type="ECO:0000313" key="6">
    <source>
        <dbReference type="EMBL" id="KLO18821.1"/>
    </source>
</evidence>
<feature type="repeat" description="WD" evidence="3">
    <location>
        <begin position="1036"/>
        <end position="1079"/>
    </location>
</feature>
<evidence type="ECO:0000259" key="5">
    <source>
        <dbReference type="PROSITE" id="PS50837"/>
    </source>
</evidence>
<feature type="repeat" description="WD" evidence="3">
    <location>
        <begin position="1167"/>
        <end position="1198"/>
    </location>
</feature>
<dbReference type="EMBL" id="KQ085891">
    <property type="protein sequence ID" value="KLO18821.1"/>
    <property type="molecule type" value="Genomic_DNA"/>
</dbReference>
<evidence type="ECO:0000256" key="1">
    <source>
        <dbReference type="ARBA" id="ARBA00022574"/>
    </source>
</evidence>
<feature type="domain" description="NACHT" evidence="5">
    <location>
        <begin position="377"/>
        <end position="522"/>
    </location>
</feature>
<keyword evidence="4" id="KW-0175">Coiled coil</keyword>
<dbReference type="PROSITE" id="PS00678">
    <property type="entry name" value="WD_REPEATS_1"/>
    <property type="match status" value="2"/>
</dbReference>
<keyword evidence="1 3" id="KW-0853">WD repeat</keyword>
<dbReference type="Pfam" id="PF24883">
    <property type="entry name" value="NPHP3_N"/>
    <property type="match status" value="1"/>
</dbReference>
<dbReference type="STRING" id="27342.A0A0H2SNX8"/>
<name>A0A0H2SNX8_9AGAM</name>
<dbReference type="Pfam" id="PF00400">
    <property type="entry name" value="WD40"/>
    <property type="match status" value="11"/>
</dbReference>
<dbReference type="SUPFAM" id="SSF50998">
    <property type="entry name" value="Quinoprotein alcohol dehydrogenase-like"/>
    <property type="match status" value="1"/>
</dbReference>
<dbReference type="InterPro" id="IPR050349">
    <property type="entry name" value="WD_LIS1/nudF_dynein_reg"/>
</dbReference>
<dbReference type="PROSITE" id="PS50837">
    <property type="entry name" value="NACHT"/>
    <property type="match status" value="1"/>
</dbReference>
<dbReference type="SUPFAM" id="SSF50978">
    <property type="entry name" value="WD40 repeat-like"/>
    <property type="match status" value="1"/>
</dbReference>
<dbReference type="InParanoid" id="A0A0H2SNX8"/>